<accession>A0A2W5TVJ2</accession>
<comment type="caution">
    <text evidence="6">The sequence shown here is derived from an EMBL/GenBank/DDBJ whole genome shotgun (WGS) entry which is preliminary data.</text>
</comment>
<dbReference type="PRINTS" id="PR00455">
    <property type="entry name" value="HTHTETR"/>
</dbReference>
<dbReference type="InterPro" id="IPR050109">
    <property type="entry name" value="HTH-type_TetR-like_transc_reg"/>
</dbReference>
<reference evidence="6 7" key="1">
    <citation type="submission" date="2017-08" db="EMBL/GenBank/DDBJ databases">
        <title>Infants hospitalized years apart are colonized by the same room-sourced microbial strains.</title>
        <authorList>
            <person name="Brooks B."/>
            <person name="Olm M.R."/>
            <person name="Firek B.A."/>
            <person name="Baker R."/>
            <person name="Thomas B.C."/>
            <person name="Morowitz M.J."/>
            <person name="Banfield J.F."/>
        </authorList>
    </citation>
    <scope>NUCLEOTIDE SEQUENCE [LARGE SCALE GENOMIC DNA]</scope>
    <source>
        <strain evidence="6">S2_003_000_R2_14</strain>
    </source>
</reference>
<dbReference type="EMBL" id="QFQP01000005">
    <property type="protein sequence ID" value="PZR15405.1"/>
    <property type="molecule type" value="Genomic_DNA"/>
</dbReference>
<dbReference type="InterPro" id="IPR009057">
    <property type="entry name" value="Homeodomain-like_sf"/>
</dbReference>
<dbReference type="GO" id="GO:0000976">
    <property type="term" value="F:transcription cis-regulatory region binding"/>
    <property type="evidence" value="ECO:0007669"/>
    <property type="project" value="TreeGrafter"/>
</dbReference>
<dbReference type="Gene3D" id="1.10.357.10">
    <property type="entry name" value="Tetracycline Repressor, domain 2"/>
    <property type="match status" value="1"/>
</dbReference>
<keyword evidence="3" id="KW-0804">Transcription</keyword>
<keyword evidence="1" id="KW-0805">Transcription regulation</keyword>
<evidence type="ECO:0000313" key="6">
    <source>
        <dbReference type="EMBL" id="PZR15405.1"/>
    </source>
</evidence>
<name>A0A2W5TVJ2_9BACT</name>
<proteinExistence type="predicted"/>
<gene>
    <name evidence="6" type="ORF">DI536_08105</name>
</gene>
<dbReference type="SUPFAM" id="SSF48498">
    <property type="entry name" value="Tetracyclin repressor-like, C-terminal domain"/>
    <property type="match status" value="1"/>
</dbReference>
<organism evidence="6 7">
    <name type="scientific">Archangium gephyra</name>
    <dbReference type="NCBI Taxonomy" id="48"/>
    <lineage>
        <taxon>Bacteria</taxon>
        <taxon>Pseudomonadati</taxon>
        <taxon>Myxococcota</taxon>
        <taxon>Myxococcia</taxon>
        <taxon>Myxococcales</taxon>
        <taxon>Cystobacterineae</taxon>
        <taxon>Archangiaceae</taxon>
        <taxon>Archangium</taxon>
    </lineage>
</organism>
<dbReference type="Gene3D" id="1.10.10.60">
    <property type="entry name" value="Homeodomain-like"/>
    <property type="match status" value="1"/>
</dbReference>
<dbReference type="InterPro" id="IPR001647">
    <property type="entry name" value="HTH_TetR"/>
</dbReference>
<dbReference type="InterPro" id="IPR036271">
    <property type="entry name" value="Tet_transcr_reg_TetR-rel_C_sf"/>
</dbReference>
<evidence type="ECO:0000256" key="1">
    <source>
        <dbReference type="ARBA" id="ARBA00023015"/>
    </source>
</evidence>
<sequence length="224" mass="23883">MEPEDDVRVRILNAAQDLVARGGADAATTRAVAANASVQAPTIYRLFGDKQGLLDAVAEHAISKWVAGKTARPACADPLEDLRAGWDDHVKFGLENPGLFALMNTPGRHSPATQAGTEVLRRRIRRIAEAGRLRVPEARALQLIHSVGVGVVQSLLEQPPNERDLEVATLARESVLAAISGESLAPASNVAAAAVTLRARLDDTAVLTKGERALLEELLTRLSE</sequence>
<evidence type="ECO:0000313" key="7">
    <source>
        <dbReference type="Proteomes" id="UP000249061"/>
    </source>
</evidence>
<evidence type="ECO:0000256" key="2">
    <source>
        <dbReference type="ARBA" id="ARBA00023125"/>
    </source>
</evidence>
<keyword evidence="2 4" id="KW-0238">DNA-binding</keyword>
<evidence type="ECO:0000259" key="5">
    <source>
        <dbReference type="PROSITE" id="PS50977"/>
    </source>
</evidence>
<dbReference type="PANTHER" id="PTHR30055:SF234">
    <property type="entry name" value="HTH-TYPE TRANSCRIPTIONAL REGULATOR BETI"/>
    <property type="match status" value="1"/>
</dbReference>
<dbReference type="Pfam" id="PF00440">
    <property type="entry name" value="TetR_N"/>
    <property type="match status" value="1"/>
</dbReference>
<dbReference type="SUPFAM" id="SSF46689">
    <property type="entry name" value="Homeodomain-like"/>
    <property type="match status" value="1"/>
</dbReference>
<dbReference type="AlphaFoldDB" id="A0A2W5TVJ2"/>
<feature type="domain" description="HTH tetR-type" evidence="5">
    <location>
        <begin position="5"/>
        <end position="65"/>
    </location>
</feature>
<dbReference type="Proteomes" id="UP000249061">
    <property type="component" value="Unassembled WGS sequence"/>
</dbReference>
<protein>
    <submittedName>
        <fullName evidence="6">TetR family transcriptional regulator</fullName>
    </submittedName>
</protein>
<dbReference type="PROSITE" id="PS50977">
    <property type="entry name" value="HTH_TETR_2"/>
    <property type="match status" value="1"/>
</dbReference>
<dbReference type="PANTHER" id="PTHR30055">
    <property type="entry name" value="HTH-TYPE TRANSCRIPTIONAL REGULATOR RUTR"/>
    <property type="match status" value="1"/>
</dbReference>
<evidence type="ECO:0000256" key="3">
    <source>
        <dbReference type="ARBA" id="ARBA00023163"/>
    </source>
</evidence>
<feature type="DNA-binding region" description="H-T-H motif" evidence="4">
    <location>
        <begin position="28"/>
        <end position="47"/>
    </location>
</feature>
<dbReference type="GO" id="GO:0003700">
    <property type="term" value="F:DNA-binding transcription factor activity"/>
    <property type="evidence" value="ECO:0007669"/>
    <property type="project" value="TreeGrafter"/>
</dbReference>
<evidence type="ECO:0000256" key="4">
    <source>
        <dbReference type="PROSITE-ProRule" id="PRU00335"/>
    </source>
</evidence>